<feature type="transmembrane region" description="Helical" evidence="1">
    <location>
        <begin position="1660"/>
        <end position="1678"/>
    </location>
</feature>
<feature type="transmembrane region" description="Helical" evidence="1">
    <location>
        <begin position="1571"/>
        <end position="1591"/>
    </location>
</feature>
<feature type="transmembrane region" description="Helical" evidence="1">
    <location>
        <begin position="1539"/>
        <end position="1559"/>
    </location>
</feature>
<dbReference type="GeneID" id="20820760"/>
<dbReference type="RefSeq" id="XP_009846186.1">
    <property type="nucleotide sequence ID" value="XM_009847884.1"/>
</dbReference>
<keyword evidence="1" id="KW-0812">Transmembrane</keyword>
<feature type="transmembrane region" description="Helical" evidence="1">
    <location>
        <begin position="718"/>
        <end position="742"/>
    </location>
</feature>
<feature type="transmembrane region" description="Helical" evidence="1">
    <location>
        <begin position="642"/>
        <end position="662"/>
    </location>
</feature>
<feature type="non-terminal residue" evidence="2">
    <location>
        <position position="1"/>
    </location>
</feature>
<reference evidence="2" key="1">
    <citation type="submission" date="2013-12" db="EMBL/GenBank/DDBJ databases">
        <title>The Genome Sequence of Aphanomyces astaci APO3.</title>
        <authorList>
            <consortium name="The Broad Institute Genomics Platform"/>
            <person name="Russ C."/>
            <person name="Tyler B."/>
            <person name="van West P."/>
            <person name="Dieguez-Uribeondo J."/>
            <person name="Young S.K."/>
            <person name="Zeng Q."/>
            <person name="Gargeya S."/>
            <person name="Fitzgerald M."/>
            <person name="Abouelleil A."/>
            <person name="Alvarado L."/>
            <person name="Chapman S.B."/>
            <person name="Gainer-Dewar J."/>
            <person name="Goldberg J."/>
            <person name="Griggs A."/>
            <person name="Gujja S."/>
            <person name="Hansen M."/>
            <person name="Howarth C."/>
            <person name="Imamovic A."/>
            <person name="Ireland A."/>
            <person name="Larimer J."/>
            <person name="McCowan C."/>
            <person name="Murphy C."/>
            <person name="Pearson M."/>
            <person name="Poon T.W."/>
            <person name="Priest M."/>
            <person name="Roberts A."/>
            <person name="Saif S."/>
            <person name="Shea T."/>
            <person name="Sykes S."/>
            <person name="Wortman J."/>
            <person name="Nusbaum C."/>
            <person name="Birren B."/>
        </authorList>
    </citation>
    <scope>NUCLEOTIDE SEQUENCE [LARGE SCALE GENOMIC DNA]</scope>
    <source>
        <strain evidence="2">APO3</strain>
    </source>
</reference>
<feature type="transmembrane region" description="Helical" evidence="1">
    <location>
        <begin position="772"/>
        <end position="791"/>
    </location>
</feature>
<dbReference type="VEuPathDB" id="FungiDB:H257_18764"/>
<keyword evidence="1" id="KW-1133">Transmembrane helix</keyword>
<feature type="transmembrane region" description="Helical" evidence="1">
    <location>
        <begin position="1611"/>
        <end position="1631"/>
    </location>
</feature>
<organism evidence="2">
    <name type="scientific">Aphanomyces astaci</name>
    <name type="common">Crayfish plague agent</name>
    <dbReference type="NCBI Taxonomy" id="112090"/>
    <lineage>
        <taxon>Eukaryota</taxon>
        <taxon>Sar</taxon>
        <taxon>Stramenopiles</taxon>
        <taxon>Oomycota</taxon>
        <taxon>Saprolegniomycetes</taxon>
        <taxon>Saprolegniales</taxon>
        <taxon>Verrucalvaceae</taxon>
        <taxon>Aphanomyces</taxon>
    </lineage>
</organism>
<feature type="transmembrane region" description="Helical" evidence="1">
    <location>
        <begin position="30"/>
        <end position="50"/>
    </location>
</feature>
<dbReference type="EMBL" id="KI913327">
    <property type="protein sequence ID" value="ETV64325.1"/>
    <property type="molecule type" value="Genomic_DNA"/>
</dbReference>
<feature type="transmembrane region" description="Helical" evidence="1">
    <location>
        <begin position="1491"/>
        <end position="1512"/>
    </location>
</feature>
<sequence>NGHYKGMHRVLPMDSGLPDIPASRAPNIPWTLVGCSYITLSIICSVWYLYVVQPSLSNDVWWANYSSSRDQALVIDIFNAILPSQSSGALDIFSPRATIGRPYTAVIPSTAVYSTYPRQLVLTELTSVEYAVQNLRSLDAPNSLWMGTQYCWVDFQKRFEIAHTETRQTRCRDRYRSNGAVYMESMLRNQVWDDFMSFYGAVFEIAVQDWLVQSEDGRRWVATTSSARPTTTAAEEVALWTENGITSFTLQWQNDFVNGMSDAIVLVNALGMQQELVLRSVSYAEVTWTSVILYWTIMNDMYYMYLTNRSLIRSANNSFLQHPEVVMDSMPTNVGEYLTQVDAFRASIGPFFCVDAFVVPVPPTVVALYRQFEDIVLAMARLNVDIDFAADAIQGTTLSPTPPSWTRQDRLFYGGNPLCLRGAPQVYVQNTFGFHDLCDKQTPLSLDYNLHASLFAVQATKRVQVDDICAVVAAPESCRRLCQSILEVEKHLPPVPASFTALFDDVFHQVTLLNVGIMQFASSVDGFNMTILFEPLLQDPAFQFFGWFFIYEWVSGRREVVRFDGDVASLTLMSVAESPVQFFSGAESIASATHGLYYVVVYVTAILATICTASLVSTLAFGTSKLQTSEFLWFNHVVGSVWIGRPLLLLRGGTAILVLSTTQLHLATINGVHSHFEFRPRHWFSTCVIAGEATWALYVAVDFLTVVTSHFTRSYAPLSCVIAWSVLVLVELTVPVLPWAWIDRVCTGQNMDQAIKCSSGGIRMGSFDRVRLILLIQSLSICAAMAISLVYKTVLERRHPVPAIRFQRYILGVADNYFPLEVSDLDDLASQNFASQLMAGLIPWRRGGLFDIKLWLHDTSHSRIARKATIANFSQLQPLPRKCVSERMQKRLTRMGEWLAVLYAFGGIAGSVLYFQVAQVNLANDLYWATFNMSGMHVFMSNWLNDELYLGVRKTETAMDVEYINQDGSFDQDSSRIMSPSNFGQMLLYTELNAIQDAIVGLRASDACEVPWISTQYCFVDFDQRWDLANTAARQQRCRRMTSNGAVFLESVWRNIDGHEFARCWGHEIDAAIVNDLKQSTAGQDWLNEVFADEKPSVSTEIAFWKTHGVSHFTTQWQNYKTIGLVNNYAVTNVYGISYPFTLQNEYSRFRFESETTFKMYWAFASDLAAVSNNATAIAGHSLIRSSSLFAFANTSMQSLLMENGTVSSPLPNAYRLLQSELGSFGSVDVTYVPCPSILKGVARQVFTTLRQSLAQSDAAQVAYFNLPSGLNLMNPVPRQWIDLNFYSMSGSILCPEAQPNPISYGLFGLVAWHRDCSYTPLYAEVSYDRQNVLLAVVMSELMPKVTPEFLTRICQHDGAQNPECPNFIMSNLAFVSYYIHATLNTSISSIVAQATDAVVALNVEFVQYGRLDEASPLTLYRSLVFDPSDESFEFFSWVFLVDWVVGYREVVSFEGDVGTMTLLTEYQPFLKDHVHTAQIPVNLASYLRTVVLYVTSTMIFMAVLLLVYIALSHGHVDVMNLFKLQRVGAIVWVGRPLLFVRSLTAIGVLSTASLELYYSGYITFLKSAQVPWYMTILAANEITWLVAIVNDMALVLTQEYTPHYATGNTMLVWLFTATLSIAIPTSHAMVVDKQCQVAAMDSLVVCTSGHLAIGQPLRLVGMVGAVLTCNALCYFAARHVMDKPESTPLKSVFLYAGAKYMFSTADWIDGHIYYMDRMSAAMNGILTIRRGTVMYGLDIKLWRTLHVNLADTSPHTTAAHFALPLHMSNRYSG</sequence>
<evidence type="ECO:0000256" key="1">
    <source>
        <dbReference type="SAM" id="Phobius"/>
    </source>
</evidence>
<proteinExistence type="predicted"/>
<protein>
    <submittedName>
        <fullName evidence="2">Uncharacterized protein</fullName>
    </submittedName>
</protein>
<name>W4FA01_APHAT</name>
<gene>
    <name evidence="2" type="ORF">H257_18764</name>
</gene>
<dbReference type="OrthoDB" id="78800at2759"/>
<evidence type="ECO:0000313" key="2">
    <source>
        <dbReference type="EMBL" id="ETV64325.1"/>
    </source>
</evidence>
<feature type="transmembrane region" description="Helical" evidence="1">
    <location>
        <begin position="895"/>
        <end position="914"/>
    </location>
</feature>
<feature type="transmembrane region" description="Helical" evidence="1">
    <location>
        <begin position="596"/>
        <end position="621"/>
    </location>
</feature>
<accession>W4FA01</accession>
<keyword evidence="1" id="KW-0472">Membrane</keyword>